<evidence type="ECO:0000313" key="8">
    <source>
        <dbReference type="EMBL" id="EEA08271.1"/>
    </source>
</evidence>
<evidence type="ECO:0000256" key="1">
    <source>
        <dbReference type="ARBA" id="ARBA00004245"/>
    </source>
</evidence>
<keyword evidence="9" id="KW-1185">Reference proteome</keyword>
<dbReference type="EMBL" id="DS989738">
    <property type="protein sequence ID" value="EEA08271.1"/>
    <property type="molecule type" value="Genomic_DNA"/>
</dbReference>
<dbReference type="GO" id="GO:0051016">
    <property type="term" value="P:barbed-end actin filament capping"/>
    <property type="evidence" value="ECO:0007669"/>
    <property type="project" value="UniProtKB-UniRule"/>
</dbReference>
<evidence type="ECO:0000256" key="7">
    <source>
        <dbReference type="RuleBase" id="RU365078"/>
    </source>
</evidence>
<dbReference type="PRINTS" id="PR00192">
    <property type="entry name" value="FACTINCAPB"/>
</dbReference>
<dbReference type="STRING" id="441375.B6AJD3"/>
<evidence type="ECO:0000256" key="2">
    <source>
        <dbReference type="ARBA" id="ARBA00006039"/>
    </source>
</evidence>
<dbReference type="VEuPathDB" id="CryptoDB:CMU_020140"/>
<gene>
    <name evidence="8" type="ORF">CMU_020140</name>
</gene>
<keyword evidence="4 7" id="KW-0963">Cytoplasm</keyword>
<dbReference type="GO" id="GO:0000902">
    <property type="term" value="P:cell morphogenesis"/>
    <property type="evidence" value="ECO:0007669"/>
    <property type="project" value="TreeGrafter"/>
</dbReference>
<dbReference type="Pfam" id="PF01115">
    <property type="entry name" value="F_actin_cap_B"/>
    <property type="match status" value="1"/>
</dbReference>
<dbReference type="Proteomes" id="UP000001460">
    <property type="component" value="Unassembled WGS sequence"/>
</dbReference>
<reference evidence="8" key="1">
    <citation type="submission" date="2008-06" db="EMBL/GenBank/DDBJ databases">
        <authorList>
            <person name="Lorenzi H."/>
            <person name="Inman J."/>
            <person name="Miller J."/>
            <person name="Schobel S."/>
            <person name="Amedeo P."/>
            <person name="Caler E.V."/>
            <person name="da Silva J."/>
        </authorList>
    </citation>
    <scope>NUCLEOTIDE SEQUENCE [LARGE SCALE GENOMIC DNA]</scope>
    <source>
        <strain evidence="8">RN66</strain>
    </source>
</reference>
<proteinExistence type="inferred from homology"/>
<dbReference type="GO" id="GO:0008290">
    <property type="term" value="C:F-actin capping protein complex"/>
    <property type="evidence" value="ECO:0007669"/>
    <property type="project" value="UniProtKB-UniRule"/>
</dbReference>
<dbReference type="Gene3D" id="1.20.58.570">
    <property type="match status" value="1"/>
</dbReference>
<keyword evidence="5 7" id="KW-0009">Actin-binding</keyword>
<evidence type="ECO:0000256" key="6">
    <source>
        <dbReference type="ARBA" id="ARBA00023212"/>
    </source>
</evidence>
<evidence type="ECO:0000256" key="4">
    <source>
        <dbReference type="ARBA" id="ARBA00022490"/>
    </source>
</evidence>
<protein>
    <recommendedName>
        <fullName evidence="7">F-actin-capping protein subunit beta</fullName>
    </recommendedName>
</protein>
<sequence>MIQSNTHTHFNERIVRALRIWSKNLPTETEKCISNLCGLFPDISKELCERLETPLLMIYDKEECKYFIGCTTNRIGNLYRSPYSGKFYYYEDSFDTNNDIVEQEDADLDSIRQSLEYIKNDIQHLSLLESEYHQIYEQYCKYYCGYGIGLENDKSENGILLSNVYCYDIAGDSFGTTFTMKHVTNPLNMLNLDSSEASSFNNLIYYLDIIHNVETVVSHVSGTAIYRLGSIYFFGFKKIDDSDPPTRDSMKLDACKTNWIEHKQDFNITNQNLMRTQTLGRATTMTNSLDNNSRNTITNNTLLYHLKIIGKLIENTDNTMLKYIQNVLIDSLINIINNIHTVII</sequence>
<dbReference type="PANTHER" id="PTHR10619">
    <property type="entry name" value="F-ACTIN-CAPPING PROTEIN SUBUNIT BETA"/>
    <property type="match status" value="1"/>
</dbReference>
<dbReference type="Gene3D" id="3.90.1150.210">
    <property type="entry name" value="F-actin capping protein, beta subunit"/>
    <property type="match status" value="1"/>
</dbReference>
<dbReference type="GeneID" id="6997740"/>
<dbReference type="InterPro" id="IPR043175">
    <property type="entry name" value="CAPZB_N"/>
</dbReference>
<comment type="function">
    <text evidence="7">F-actin-capping proteins bind in a Ca(2+)-independent manner to the fast growing ends of actin filaments (barbed end) thereby blocking the exchange of subunits at these ends. Unlike other capping proteins (such as gelsolin and severin), these proteins do not sever actin filaments.</text>
</comment>
<evidence type="ECO:0000256" key="3">
    <source>
        <dbReference type="ARBA" id="ARBA00022467"/>
    </source>
</evidence>
<comment type="subcellular location">
    <subcellularLocation>
        <location evidence="1 7">Cytoplasm</location>
        <location evidence="1 7">Cytoskeleton</location>
    </subcellularLocation>
</comment>
<dbReference type="PANTHER" id="PTHR10619:SF0">
    <property type="entry name" value="F-ACTIN-CAPPING PROTEIN SUBUNIT BETA ISOFORMS 1 AND 2"/>
    <property type="match status" value="1"/>
</dbReference>
<dbReference type="GO" id="GO:0051015">
    <property type="term" value="F:actin filament binding"/>
    <property type="evidence" value="ECO:0007669"/>
    <property type="project" value="TreeGrafter"/>
</dbReference>
<dbReference type="OMA" id="TIYYHIS"/>
<dbReference type="InterPro" id="IPR042276">
    <property type="entry name" value="CapZ_alpha/beta_2"/>
</dbReference>
<dbReference type="RefSeq" id="XP_002142620.1">
    <property type="nucleotide sequence ID" value="XM_002142584.1"/>
</dbReference>
<dbReference type="InterPro" id="IPR001698">
    <property type="entry name" value="CAPZB"/>
</dbReference>
<evidence type="ECO:0000256" key="5">
    <source>
        <dbReference type="ARBA" id="ARBA00023203"/>
    </source>
</evidence>
<comment type="similarity">
    <text evidence="2 7">Belongs to the F-actin-capping protein beta subunit family.</text>
</comment>
<dbReference type="SUPFAM" id="SSF90096">
    <property type="entry name" value="Subunits of heterodimeric actin filament capping protein Capz"/>
    <property type="match status" value="1"/>
</dbReference>
<comment type="subunit">
    <text evidence="7">Heterodimer of an alpha and a beta subunit.</text>
</comment>
<evidence type="ECO:0000313" key="9">
    <source>
        <dbReference type="Proteomes" id="UP000001460"/>
    </source>
</evidence>
<accession>B6AJD3</accession>
<dbReference type="OrthoDB" id="9979678at2759"/>
<dbReference type="AlphaFoldDB" id="B6AJD3"/>
<name>B6AJD3_CRYMR</name>
<organism evidence="8 9">
    <name type="scientific">Cryptosporidium muris (strain RN66)</name>
    <dbReference type="NCBI Taxonomy" id="441375"/>
    <lineage>
        <taxon>Eukaryota</taxon>
        <taxon>Sar</taxon>
        <taxon>Alveolata</taxon>
        <taxon>Apicomplexa</taxon>
        <taxon>Conoidasida</taxon>
        <taxon>Coccidia</taxon>
        <taxon>Eucoccidiorida</taxon>
        <taxon>Eimeriorina</taxon>
        <taxon>Cryptosporidiidae</taxon>
        <taxon>Cryptosporidium</taxon>
    </lineage>
</organism>
<dbReference type="eggNOG" id="KOG3174">
    <property type="taxonomic scope" value="Eukaryota"/>
</dbReference>
<keyword evidence="3 7" id="KW-0117">Actin capping</keyword>
<keyword evidence="6 7" id="KW-0206">Cytoskeleton</keyword>
<dbReference type="InterPro" id="IPR037282">
    <property type="entry name" value="CapZ_alpha/beta"/>
</dbReference>